<keyword evidence="2" id="KW-0378">Hydrolase</keyword>
<dbReference type="SUPFAM" id="SSF52540">
    <property type="entry name" value="P-loop containing nucleoside triphosphate hydrolases"/>
    <property type="match status" value="2"/>
</dbReference>
<evidence type="ECO:0000256" key="4">
    <source>
        <dbReference type="ARBA" id="ARBA00022840"/>
    </source>
</evidence>
<feature type="compositionally biased region" description="Basic and acidic residues" evidence="5">
    <location>
        <begin position="841"/>
        <end position="861"/>
    </location>
</feature>
<feature type="domain" description="Helicase C-terminal" evidence="7">
    <location>
        <begin position="158"/>
        <end position="304"/>
    </location>
</feature>
<keyword evidence="3 8" id="KW-0347">Helicase</keyword>
<protein>
    <submittedName>
        <fullName evidence="8">ATP-dependent DNA helicase</fullName>
    </submittedName>
</protein>
<gene>
    <name evidence="8" type="ORF">E5162_07595</name>
</gene>
<feature type="domain" description="Helicase ATP-binding" evidence="6">
    <location>
        <begin position="3"/>
        <end position="151"/>
    </location>
</feature>
<evidence type="ECO:0000256" key="1">
    <source>
        <dbReference type="ARBA" id="ARBA00022741"/>
    </source>
</evidence>
<dbReference type="PROSITE" id="PS51192">
    <property type="entry name" value="HELICASE_ATP_BIND_1"/>
    <property type="match status" value="1"/>
</dbReference>
<reference evidence="8 9" key="1">
    <citation type="journal article" date="2013" name="Int. J. Syst. Evol. Microbiol.">
        <title>Marinicauda pacifica gen. nov., sp. nov., a prosthecate alphaproteobacterium of the family Hyphomonadaceae isolated from deep seawater.</title>
        <authorList>
            <person name="Zhang X.Y."/>
            <person name="Li G.W."/>
            <person name="Wang C.S."/>
            <person name="Zhang Y.J."/>
            <person name="Xu X.W."/>
            <person name="Li H."/>
            <person name="Liu A."/>
            <person name="Liu C."/>
            <person name="Xie B.B."/>
            <person name="Qin Q.L."/>
            <person name="Xu Z."/>
            <person name="Chen X.L."/>
            <person name="Zhou B.C."/>
            <person name="Zhang Y.Z."/>
        </authorList>
    </citation>
    <scope>NUCLEOTIDE SEQUENCE [LARGE SCALE GENOMIC DNA]</scope>
    <source>
        <strain evidence="8 9">P-1 km-3</strain>
    </source>
</reference>
<evidence type="ECO:0000259" key="7">
    <source>
        <dbReference type="PROSITE" id="PS51194"/>
    </source>
</evidence>
<evidence type="ECO:0000313" key="9">
    <source>
        <dbReference type="Proteomes" id="UP000305451"/>
    </source>
</evidence>
<dbReference type="PANTHER" id="PTHR12131">
    <property type="entry name" value="ATP-DEPENDENT RNA AND DNA HELICASE"/>
    <property type="match status" value="1"/>
</dbReference>
<keyword evidence="1" id="KW-0547">Nucleotide-binding</keyword>
<evidence type="ECO:0000259" key="6">
    <source>
        <dbReference type="PROSITE" id="PS51192"/>
    </source>
</evidence>
<dbReference type="Pfam" id="PF00271">
    <property type="entry name" value="Helicase_C"/>
    <property type="match status" value="1"/>
</dbReference>
<dbReference type="SMART" id="SM00490">
    <property type="entry name" value="HELICc"/>
    <property type="match status" value="1"/>
</dbReference>
<comment type="caution">
    <text evidence="8">The sequence shown here is derived from an EMBL/GenBank/DDBJ whole genome shotgun (WGS) entry which is preliminary data.</text>
</comment>
<dbReference type="Proteomes" id="UP000305451">
    <property type="component" value="Unassembled WGS sequence"/>
</dbReference>
<dbReference type="InterPro" id="IPR055206">
    <property type="entry name" value="DEXQc_SUV3"/>
</dbReference>
<accession>A0A4S2HAH6</accession>
<dbReference type="GO" id="GO:0005524">
    <property type="term" value="F:ATP binding"/>
    <property type="evidence" value="ECO:0007669"/>
    <property type="project" value="UniProtKB-KW"/>
</dbReference>
<dbReference type="InterPro" id="IPR027417">
    <property type="entry name" value="P-loop_NTPase"/>
</dbReference>
<dbReference type="PANTHER" id="PTHR12131:SF1">
    <property type="entry name" value="ATP-DEPENDENT RNA HELICASE SUPV3L1, MITOCHONDRIAL-RELATED"/>
    <property type="match status" value="1"/>
</dbReference>
<evidence type="ECO:0000256" key="5">
    <source>
        <dbReference type="SAM" id="MobiDB-lite"/>
    </source>
</evidence>
<evidence type="ECO:0000256" key="2">
    <source>
        <dbReference type="ARBA" id="ARBA00022801"/>
    </source>
</evidence>
<dbReference type="InterPro" id="IPR014001">
    <property type="entry name" value="Helicase_ATP-bd"/>
</dbReference>
<dbReference type="RefSeq" id="WP_135944530.1">
    <property type="nucleotide sequence ID" value="NZ_BMEI01000002.1"/>
</dbReference>
<dbReference type="InterPro" id="IPR001650">
    <property type="entry name" value="Helicase_C-like"/>
</dbReference>
<dbReference type="AlphaFoldDB" id="A0A4S2HAH6"/>
<proteinExistence type="predicted"/>
<feature type="compositionally biased region" description="Basic residues" evidence="5">
    <location>
        <begin position="878"/>
        <end position="888"/>
    </location>
</feature>
<sequence>MARLNTEPGQITAVLGPTNTGKTHLALTRMMAHVSGVIGLPLRLLAREIYDKVVKVKGEGAVALVTGEEKIVPPKARYFVCTVEAMPMDLRPAFVAIDEIQLCADPERGHIFTDRLLHARGTAETMFLGAATMAPILKRLVPEATHDFRERFSELTYAGSKKLAKLPRRSAIVAFSAEDVYSIAELVRRQRGGAAVVMGALSPRTRNAQVELYQSGEVDYLIATDAIGMGLNMDVDHVAFASYTKFDGRRRRRLYPQEIGQIAGRAGRFRSDGTFGETADARPLDAEIVHAVENHEFEPVRRLTWRNGELDFSNLDALRNSLNRPSPDPVLNRVVTASDEQVLDILARDNDVRDRVRNRPNLMRLWDVCRTPDFRKVTIDEHARLVSRIFHYLTSGDSYLPGAWLEGQLERVSKTAGDVDTLSQRLAHVRTWSYAANRPDWTRDPEFWRARTREVEDQLSDALHERLMGRFIDKRTTSLMKGLREKDSLESGLDAQGEVTVEGHYVGRLTGLSFKPDHSGGPLAQRAVAHAALKAVRPEVNRRLGALARAEDAALTLTDLGVIEWEGERIARLAPSPDPYAPAAVLIGGELGASEAQARAERRLERFAAAEAERMLGPLLALKRDAGSTGALGGLARGIAFRLVENAGAAPRTALAEDIDQLSVQERRQLRRAGVRIGEHAVFMPALTKPGPARLSTLLKATARGDAQGAFSPAPGRMSLPAEPGIDDADYAAAGFQRCGPLAVRLDILERLADLIREARQAHPKRQFEPAPAMTSLLGCSVEDLRGVLKSLGYKRVQKGDDPAKAQGEMWAGRSRRKPDRAPQSRTQSAPVADTPFAKLAELDLDRPATARETRARSERKARTKPTRSGSEAEPGKKARKPRSRKRSASSPATGDGKA</sequence>
<keyword evidence="4" id="KW-0067">ATP-binding</keyword>
<dbReference type="GO" id="GO:0016787">
    <property type="term" value="F:hydrolase activity"/>
    <property type="evidence" value="ECO:0007669"/>
    <property type="project" value="UniProtKB-KW"/>
</dbReference>
<dbReference type="EMBL" id="SRXV01000002">
    <property type="protein sequence ID" value="TGY92924.1"/>
    <property type="molecule type" value="Genomic_DNA"/>
</dbReference>
<dbReference type="InterPro" id="IPR050699">
    <property type="entry name" value="RNA-DNA_Helicase"/>
</dbReference>
<dbReference type="GO" id="GO:0004386">
    <property type="term" value="F:helicase activity"/>
    <property type="evidence" value="ECO:0007669"/>
    <property type="project" value="UniProtKB-KW"/>
</dbReference>
<dbReference type="OrthoDB" id="9807155at2"/>
<dbReference type="Pfam" id="PF22527">
    <property type="entry name" value="DEXQc_Suv3"/>
    <property type="match status" value="1"/>
</dbReference>
<name>A0A4S2HAH6_9PROT</name>
<dbReference type="PROSITE" id="PS51194">
    <property type="entry name" value="HELICASE_CTER"/>
    <property type="match status" value="1"/>
</dbReference>
<dbReference type="Gene3D" id="3.40.50.300">
    <property type="entry name" value="P-loop containing nucleotide triphosphate hydrolases"/>
    <property type="match status" value="2"/>
</dbReference>
<keyword evidence="9" id="KW-1185">Reference proteome</keyword>
<evidence type="ECO:0000313" key="8">
    <source>
        <dbReference type="EMBL" id="TGY92924.1"/>
    </source>
</evidence>
<evidence type="ECO:0000256" key="3">
    <source>
        <dbReference type="ARBA" id="ARBA00022806"/>
    </source>
</evidence>
<organism evidence="8 9">
    <name type="scientific">Marinicauda pacifica</name>
    <dbReference type="NCBI Taxonomy" id="1133559"/>
    <lineage>
        <taxon>Bacteria</taxon>
        <taxon>Pseudomonadati</taxon>
        <taxon>Pseudomonadota</taxon>
        <taxon>Alphaproteobacteria</taxon>
        <taxon>Maricaulales</taxon>
        <taxon>Maricaulaceae</taxon>
        <taxon>Marinicauda</taxon>
    </lineage>
</organism>
<feature type="region of interest" description="Disordered" evidence="5">
    <location>
        <begin position="799"/>
        <end position="899"/>
    </location>
</feature>